<accession>A0A175VMR6</accession>
<proteinExistence type="predicted"/>
<dbReference type="STRING" id="29489.VL01_10615"/>
<dbReference type="Proteomes" id="UP000078435">
    <property type="component" value="Unassembled WGS sequence"/>
</dbReference>
<name>A0A175VMR6_AEREN</name>
<dbReference type="RefSeq" id="WP_061475613.1">
    <property type="nucleotide sequence ID" value="NZ_AP027939.1"/>
</dbReference>
<reference evidence="1 3" key="1">
    <citation type="submission" date="2016-02" db="EMBL/GenBank/DDBJ databases">
        <title>Draft genome sequence of Aeromonas trota strain 1999lcr isolated from cerebrospinal fluid (CSF).</title>
        <authorList>
            <person name="Dallagassa C.B."/>
            <person name="Prediger K.C."/>
            <person name="Weiss V.A."/>
            <person name="Assis F.E."/>
            <person name="Baura V."/>
            <person name="Cruz L.M."/>
            <person name="Souza E.M."/>
            <person name="Pedrosa F.O."/>
            <person name="Fadel-Picheth C.M."/>
        </authorList>
    </citation>
    <scope>NUCLEOTIDE SEQUENCE [LARGE SCALE GENOMIC DNA]</scope>
    <source>
        <strain evidence="1 3">1999lcr</strain>
    </source>
</reference>
<gene>
    <name evidence="1" type="ORF">LCR_09095</name>
    <name evidence="2" type="ORF">V1482_13620</name>
</gene>
<evidence type="ECO:0000313" key="4">
    <source>
        <dbReference type="Proteomes" id="UP001491613"/>
    </source>
</evidence>
<dbReference type="Proteomes" id="UP001491613">
    <property type="component" value="Unassembled WGS sequence"/>
</dbReference>
<evidence type="ECO:0000313" key="1">
    <source>
        <dbReference type="EMBL" id="KXU81830.1"/>
    </source>
</evidence>
<dbReference type="SUPFAM" id="SSF55729">
    <property type="entry name" value="Acyl-CoA N-acyltransferases (Nat)"/>
    <property type="match status" value="1"/>
</dbReference>
<dbReference type="InterPro" id="IPR022050">
    <property type="entry name" value="T_hemolysin"/>
</dbReference>
<evidence type="ECO:0000313" key="3">
    <source>
        <dbReference type="Proteomes" id="UP000078435"/>
    </source>
</evidence>
<dbReference type="EMBL" id="JMGO02000002">
    <property type="protein sequence ID" value="KXU81830.1"/>
    <property type="molecule type" value="Genomic_DNA"/>
</dbReference>
<keyword evidence="4" id="KW-1185">Reference proteome</keyword>
<reference evidence="2 4" key="2">
    <citation type="submission" date="2024-01" db="EMBL/GenBank/DDBJ databases">
        <title>Horizontal gene transfer in Aeromonas trota.</title>
        <authorList>
            <person name="Otero Olarra J.E."/>
            <person name="Perez Valdespino A."/>
        </authorList>
    </citation>
    <scope>NUCLEOTIDE SEQUENCE [LARGE SCALE GENOMIC DNA]</scope>
    <source>
        <strain evidence="2 4">9.1</strain>
    </source>
</reference>
<dbReference type="OrthoDB" id="7432757at2"/>
<evidence type="ECO:0000313" key="2">
    <source>
        <dbReference type="EMBL" id="MEL3920445.1"/>
    </source>
</evidence>
<protein>
    <submittedName>
        <fullName evidence="1">Thermostable hemolysin</fullName>
    </submittedName>
</protein>
<organism evidence="1 3">
    <name type="scientific">Aeromonas enteropelogenes</name>
    <name type="common">Aeromonas trota</name>
    <dbReference type="NCBI Taxonomy" id="29489"/>
    <lineage>
        <taxon>Bacteria</taxon>
        <taxon>Pseudomonadati</taxon>
        <taxon>Pseudomonadota</taxon>
        <taxon>Gammaproteobacteria</taxon>
        <taxon>Aeromonadales</taxon>
        <taxon>Aeromonadaceae</taxon>
        <taxon>Aeromonas</taxon>
    </lineage>
</organism>
<dbReference type="AlphaFoldDB" id="A0A175VMR6"/>
<dbReference type="InterPro" id="IPR016181">
    <property type="entry name" value="Acyl_CoA_acyltransferase"/>
</dbReference>
<dbReference type="Pfam" id="PF12261">
    <property type="entry name" value="T_hemolysin"/>
    <property type="match status" value="1"/>
</dbReference>
<dbReference type="EMBL" id="JAZDDP010000006">
    <property type="protein sequence ID" value="MEL3920445.1"/>
    <property type="molecule type" value="Genomic_DNA"/>
</dbReference>
<sequence>MTTEIQAPYRLMLADSPQQVMALQAYIQAAYTQEFNARIPHFLPCLLGLYRADGVLVGACGLNLASAGALYLEQYLEHPVEAAIETRLGVRPERQRIIEVGNLACSEPGNARLMFAALCRLLCDNALDYVVFTGTAKLRNSFHRLRLDPVELAPAQAHQVGEDAAAWGEYYRCQPRVMVGDLNQGREVLAQSSLLLNLLAPMPALFDDSREACRMARDKRCAQ</sequence>
<comment type="caution">
    <text evidence="1">The sequence shown here is derived from an EMBL/GenBank/DDBJ whole genome shotgun (WGS) entry which is preliminary data.</text>
</comment>